<evidence type="ECO:0000256" key="1">
    <source>
        <dbReference type="ARBA" id="ARBA00000815"/>
    </source>
</evidence>
<dbReference type="Proteomes" id="UP000001351">
    <property type="component" value="Chromosome"/>
</dbReference>
<evidence type="ECO:0000313" key="7">
    <source>
        <dbReference type="EMBL" id="ADO73558.1"/>
    </source>
</evidence>
<keyword evidence="5" id="KW-0547">Nucleotide-binding</keyword>
<dbReference type="InterPro" id="IPR030048">
    <property type="entry name" value="SurE"/>
</dbReference>
<keyword evidence="4 5" id="KW-0378">Hydrolase</keyword>
<dbReference type="NCBIfam" id="TIGR00087">
    <property type="entry name" value="surE"/>
    <property type="match status" value="1"/>
</dbReference>
<keyword evidence="5" id="KW-0963">Cytoplasm</keyword>
<dbReference type="GO" id="GO:0046872">
    <property type="term" value="F:metal ion binding"/>
    <property type="evidence" value="ECO:0007669"/>
    <property type="project" value="UniProtKB-UniRule"/>
</dbReference>
<organism evidence="8 10">
    <name type="scientific">Stigmatella aurantiaca (strain DW4/3-1)</name>
    <dbReference type="NCBI Taxonomy" id="378806"/>
    <lineage>
        <taxon>Bacteria</taxon>
        <taxon>Pseudomonadati</taxon>
        <taxon>Myxococcota</taxon>
        <taxon>Myxococcia</taxon>
        <taxon>Myxococcales</taxon>
        <taxon>Cystobacterineae</taxon>
        <taxon>Archangiaceae</taxon>
        <taxon>Stigmatella</taxon>
    </lineage>
</organism>
<dbReference type="EMBL" id="AAMD01000106">
    <property type="protein sequence ID" value="EAU64708.1"/>
    <property type="molecule type" value="Genomic_DNA"/>
</dbReference>
<dbReference type="Proteomes" id="UP000032702">
    <property type="component" value="Unassembled WGS sequence"/>
</dbReference>
<evidence type="ECO:0000256" key="4">
    <source>
        <dbReference type="ARBA" id="ARBA00022801"/>
    </source>
</evidence>
<dbReference type="KEGG" id="sur:STAUR_5796"/>
<comment type="similarity">
    <text evidence="2 5">Belongs to the SurE nucleotidase family.</text>
</comment>
<feature type="binding site" evidence="5">
    <location>
        <position position="93"/>
    </location>
    <ligand>
        <name>a divalent metal cation</name>
        <dbReference type="ChEBI" id="CHEBI:60240"/>
    </ligand>
</feature>
<dbReference type="PANTHER" id="PTHR30457:SF0">
    <property type="entry name" value="PHOSPHATASE, PUTATIVE (AFU_ORTHOLOGUE AFUA_4G01070)-RELATED"/>
    <property type="match status" value="1"/>
</dbReference>
<dbReference type="Pfam" id="PF01975">
    <property type="entry name" value="SurE"/>
    <property type="match status" value="1"/>
</dbReference>
<dbReference type="STRING" id="378806.STAUR_5796"/>
<dbReference type="EMBL" id="CP002271">
    <property type="protein sequence ID" value="ADO73558.1"/>
    <property type="molecule type" value="Genomic_DNA"/>
</dbReference>
<dbReference type="GO" id="GO:0005737">
    <property type="term" value="C:cytoplasm"/>
    <property type="evidence" value="ECO:0007669"/>
    <property type="project" value="UniProtKB-SubCell"/>
</dbReference>
<keyword evidence="9" id="KW-1185">Reference proteome</keyword>
<comment type="catalytic activity">
    <reaction evidence="1 5">
        <text>a ribonucleoside 5'-phosphate + H2O = a ribonucleoside + phosphate</text>
        <dbReference type="Rhea" id="RHEA:12484"/>
        <dbReference type="ChEBI" id="CHEBI:15377"/>
        <dbReference type="ChEBI" id="CHEBI:18254"/>
        <dbReference type="ChEBI" id="CHEBI:43474"/>
        <dbReference type="ChEBI" id="CHEBI:58043"/>
        <dbReference type="EC" id="3.1.3.5"/>
    </reaction>
</comment>
<evidence type="ECO:0000259" key="6">
    <source>
        <dbReference type="Pfam" id="PF01975"/>
    </source>
</evidence>
<proteinExistence type="inferred from homology"/>
<evidence type="ECO:0000313" key="10">
    <source>
        <dbReference type="Proteomes" id="UP000032702"/>
    </source>
</evidence>
<dbReference type="eggNOG" id="COG0496">
    <property type="taxonomic scope" value="Bacteria"/>
</dbReference>
<dbReference type="InterPro" id="IPR002828">
    <property type="entry name" value="SurE-like_Pase/nucleotidase"/>
</dbReference>
<feature type="domain" description="Survival protein SurE-like phosphatase/nucleotidase" evidence="6">
    <location>
        <begin position="3"/>
        <end position="176"/>
    </location>
</feature>
<dbReference type="AlphaFoldDB" id="Q08W51"/>
<evidence type="ECO:0000313" key="9">
    <source>
        <dbReference type="Proteomes" id="UP000001351"/>
    </source>
</evidence>
<keyword evidence="3 5" id="KW-0479">Metal-binding</keyword>
<protein>
    <recommendedName>
        <fullName evidence="5">5'-nucleotidase SurE</fullName>
        <ecNumber evidence="5">3.1.3.5</ecNumber>
    </recommendedName>
    <alternativeName>
        <fullName evidence="5">Nucleoside 5'-monophosphate phosphohydrolase</fullName>
    </alternativeName>
</protein>
<sequence length="263" mass="28500">MRILLCNDDGFLAEGLRTLASELTQHGHDVTIVAPSAERSGQSHAMTFFEPLLVRHVSHQVYAVHGTPADSAFIGLRGVLGKTPPDLFIAGINHGLNVGIDVNYSGTIGAATEASLLGFRAMAISMDVDPFKGQPGERTQAFQRTARLAAELIGHLHRLDWAPQEMLSLNHPGHEPRGLVAAHCHPDCIYVPHLEHLASRTHSREDLQVYVIGGTTRATPQDGEHDVAALQAGYATLSFLQTHQGHTPGTSRLRPFLDMLRSA</sequence>
<dbReference type="GO" id="GO:0008253">
    <property type="term" value="F:5'-nucleotidase activity"/>
    <property type="evidence" value="ECO:0007669"/>
    <property type="project" value="UniProtKB-UniRule"/>
</dbReference>
<dbReference type="GO" id="GO:0000166">
    <property type="term" value="F:nucleotide binding"/>
    <property type="evidence" value="ECO:0007669"/>
    <property type="project" value="UniProtKB-KW"/>
</dbReference>
<feature type="binding site" evidence="5">
    <location>
        <position position="8"/>
    </location>
    <ligand>
        <name>a divalent metal cation</name>
        <dbReference type="ChEBI" id="CHEBI:60240"/>
    </ligand>
</feature>
<dbReference type="HOGENOM" id="CLU_045192_1_2_7"/>
<dbReference type="OrthoDB" id="9780815at2"/>
<comment type="subcellular location">
    <subcellularLocation>
        <location evidence="5">Cytoplasm</location>
    </subcellularLocation>
</comment>
<evidence type="ECO:0000313" key="8">
    <source>
        <dbReference type="EMBL" id="EAU64708.1"/>
    </source>
</evidence>
<gene>
    <name evidence="5" type="primary">surE</name>
    <name evidence="7" type="ordered locus">STAUR_5796</name>
    <name evidence="8" type="ORF">STIAU_0194</name>
</gene>
<dbReference type="SUPFAM" id="SSF64167">
    <property type="entry name" value="SurE-like"/>
    <property type="match status" value="1"/>
</dbReference>
<dbReference type="PANTHER" id="PTHR30457">
    <property type="entry name" value="5'-NUCLEOTIDASE SURE"/>
    <property type="match status" value="1"/>
</dbReference>
<evidence type="ECO:0000256" key="3">
    <source>
        <dbReference type="ARBA" id="ARBA00022723"/>
    </source>
</evidence>
<comment type="cofactor">
    <cofactor evidence="5">
        <name>a divalent metal cation</name>
        <dbReference type="ChEBI" id="CHEBI:60240"/>
    </cofactor>
    <text evidence="5">Binds 1 divalent metal cation per subunit.</text>
</comment>
<feature type="binding site" evidence="5">
    <location>
        <position position="40"/>
    </location>
    <ligand>
        <name>a divalent metal cation</name>
        <dbReference type="ChEBI" id="CHEBI:60240"/>
    </ligand>
</feature>
<reference evidence="7 9" key="2">
    <citation type="journal article" date="2011" name="Mol. Biol. Evol.">
        <title>Comparative genomic analysis of fruiting body formation in Myxococcales.</title>
        <authorList>
            <person name="Huntley S."/>
            <person name="Hamann N."/>
            <person name="Wegener-Feldbrugge S."/>
            <person name="Treuner-Lange A."/>
            <person name="Kube M."/>
            <person name="Reinhardt R."/>
            <person name="Klages S."/>
            <person name="Muller R."/>
            <person name="Ronning C.M."/>
            <person name="Nierman W.C."/>
            <person name="Sogaard-Andersen L."/>
        </authorList>
    </citation>
    <scope>NUCLEOTIDE SEQUENCE [LARGE SCALE GENOMIC DNA]</scope>
    <source>
        <strain evidence="7 9">DW4/3-1</strain>
    </source>
</reference>
<evidence type="ECO:0000256" key="5">
    <source>
        <dbReference type="HAMAP-Rule" id="MF_00060"/>
    </source>
</evidence>
<dbReference type="Gene3D" id="3.40.1210.10">
    <property type="entry name" value="Survival protein SurE-like phosphatase/nucleotidase"/>
    <property type="match status" value="1"/>
</dbReference>
<reference evidence="8 10" key="1">
    <citation type="submission" date="2006-04" db="EMBL/GenBank/DDBJ databases">
        <authorList>
            <person name="Nierman W.C."/>
        </authorList>
    </citation>
    <scope>NUCLEOTIDE SEQUENCE [LARGE SCALE GENOMIC DNA]</scope>
    <source>
        <strain evidence="8 10">DW4/3-1</strain>
    </source>
</reference>
<dbReference type="HAMAP" id="MF_00060">
    <property type="entry name" value="SurE"/>
    <property type="match status" value="1"/>
</dbReference>
<evidence type="ECO:0000256" key="2">
    <source>
        <dbReference type="ARBA" id="ARBA00011062"/>
    </source>
</evidence>
<name>Q08W51_STIAD</name>
<dbReference type="EC" id="3.1.3.5" evidence="5"/>
<accession>Q08W51</accession>
<dbReference type="InterPro" id="IPR036523">
    <property type="entry name" value="SurE-like_sf"/>
</dbReference>
<feature type="binding site" evidence="5">
    <location>
        <position position="9"/>
    </location>
    <ligand>
        <name>a divalent metal cation</name>
        <dbReference type="ChEBI" id="CHEBI:60240"/>
    </ligand>
</feature>
<dbReference type="RefSeq" id="WP_002616200.1">
    <property type="nucleotide sequence ID" value="NC_014623.1"/>
</dbReference>
<comment type="function">
    <text evidence="5">Nucleotidase that shows phosphatase activity on nucleoside 5'-monophosphates.</text>
</comment>